<dbReference type="SUPFAM" id="SSF56672">
    <property type="entry name" value="DNA/RNA polymerases"/>
    <property type="match status" value="1"/>
</dbReference>
<dbReference type="AlphaFoldDB" id="A0AAW2KSL4"/>
<dbReference type="Gene3D" id="3.10.10.10">
    <property type="entry name" value="HIV Type 1 Reverse Transcriptase, subunit A, domain 1"/>
    <property type="match status" value="1"/>
</dbReference>
<proteinExistence type="predicted"/>
<gene>
    <name evidence="1" type="ORF">Sradi_5843300</name>
</gene>
<sequence>MRMERIEPTEEYKKVKLVIGKPSKTTRIGSLLISQMETLTIEFSRKNTDMFAWSPFDFKGIDPEVTVHRSNVDPKAKLVKQKKRSFTMECNRIIEEEVNKLLKAGYVAEVQYTEWLSNMVVVPKEIEK</sequence>
<organism evidence="1">
    <name type="scientific">Sesamum radiatum</name>
    <name type="common">Black benniseed</name>
    <dbReference type="NCBI Taxonomy" id="300843"/>
    <lineage>
        <taxon>Eukaryota</taxon>
        <taxon>Viridiplantae</taxon>
        <taxon>Streptophyta</taxon>
        <taxon>Embryophyta</taxon>
        <taxon>Tracheophyta</taxon>
        <taxon>Spermatophyta</taxon>
        <taxon>Magnoliopsida</taxon>
        <taxon>eudicotyledons</taxon>
        <taxon>Gunneridae</taxon>
        <taxon>Pentapetalae</taxon>
        <taxon>asterids</taxon>
        <taxon>lamiids</taxon>
        <taxon>Lamiales</taxon>
        <taxon>Pedaliaceae</taxon>
        <taxon>Sesamum</taxon>
    </lineage>
</organism>
<dbReference type="InterPro" id="IPR043502">
    <property type="entry name" value="DNA/RNA_pol_sf"/>
</dbReference>
<evidence type="ECO:0000313" key="1">
    <source>
        <dbReference type="EMBL" id="KAL0309010.1"/>
    </source>
</evidence>
<dbReference type="EMBL" id="JACGWJ010000027">
    <property type="protein sequence ID" value="KAL0309010.1"/>
    <property type="molecule type" value="Genomic_DNA"/>
</dbReference>
<reference evidence="1" key="2">
    <citation type="journal article" date="2024" name="Plant">
        <title>Genomic evolution and insights into agronomic trait innovations of Sesamum species.</title>
        <authorList>
            <person name="Miao H."/>
            <person name="Wang L."/>
            <person name="Qu L."/>
            <person name="Liu H."/>
            <person name="Sun Y."/>
            <person name="Le M."/>
            <person name="Wang Q."/>
            <person name="Wei S."/>
            <person name="Zheng Y."/>
            <person name="Lin W."/>
            <person name="Duan Y."/>
            <person name="Cao H."/>
            <person name="Xiong S."/>
            <person name="Wang X."/>
            <person name="Wei L."/>
            <person name="Li C."/>
            <person name="Ma Q."/>
            <person name="Ju M."/>
            <person name="Zhao R."/>
            <person name="Li G."/>
            <person name="Mu C."/>
            <person name="Tian Q."/>
            <person name="Mei H."/>
            <person name="Zhang T."/>
            <person name="Gao T."/>
            <person name="Zhang H."/>
        </authorList>
    </citation>
    <scope>NUCLEOTIDE SEQUENCE</scope>
    <source>
        <strain evidence="1">G02</strain>
    </source>
</reference>
<name>A0AAW2KSL4_SESRA</name>
<protein>
    <recommendedName>
        <fullName evidence="2">Reverse transcriptase domain-containing protein</fullName>
    </recommendedName>
</protein>
<reference evidence="1" key="1">
    <citation type="submission" date="2020-06" db="EMBL/GenBank/DDBJ databases">
        <authorList>
            <person name="Li T."/>
            <person name="Hu X."/>
            <person name="Zhang T."/>
            <person name="Song X."/>
            <person name="Zhang H."/>
            <person name="Dai N."/>
            <person name="Sheng W."/>
            <person name="Hou X."/>
            <person name="Wei L."/>
        </authorList>
    </citation>
    <scope>NUCLEOTIDE SEQUENCE</scope>
    <source>
        <strain evidence="1">G02</strain>
        <tissue evidence="1">Leaf</tissue>
    </source>
</reference>
<comment type="caution">
    <text evidence="1">The sequence shown here is derived from an EMBL/GenBank/DDBJ whole genome shotgun (WGS) entry which is preliminary data.</text>
</comment>
<evidence type="ECO:0008006" key="2">
    <source>
        <dbReference type="Google" id="ProtNLM"/>
    </source>
</evidence>
<accession>A0AAW2KSL4</accession>